<keyword evidence="8" id="KW-1185">Reference proteome</keyword>
<dbReference type="Gene3D" id="2.60.200.30">
    <property type="entry name" value="Probable inorganic polyphosphate/atp-NAD kinase, domain 2"/>
    <property type="match status" value="1"/>
</dbReference>
<evidence type="ECO:0000256" key="4">
    <source>
        <dbReference type="ARBA" id="ARBA00023027"/>
    </source>
</evidence>
<evidence type="ECO:0000256" key="1">
    <source>
        <dbReference type="ARBA" id="ARBA00022679"/>
    </source>
</evidence>
<dbReference type="GO" id="GO:0051287">
    <property type="term" value="F:NAD binding"/>
    <property type="evidence" value="ECO:0007669"/>
    <property type="project" value="UniProtKB-ARBA"/>
</dbReference>
<evidence type="ECO:0000313" key="7">
    <source>
        <dbReference type="EMBL" id="OEH85673.1"/>
    </source>
</evidence>
<dbReference type="GO" id="GO:0005524">
    <property type="term" value="F:ATP binding"/>
    <property type="evidence" value="ECO:0007669"/>
    <property type="project" value="UniProtKB-KW"/>
</dbReference>
<dbReference type="Gene3D" id="3.40.50.10330">
    <property type="entry name" value="Probable inorganic polyphosphate/atp-NAD kinase, domain 1"/>
    <property type="match status" value="1"/>
</dbReference>
<keyword evidence="4 6" id="KW-0520">NAD</keyword>
<organism evidence="7 8">
    <name type="scientific">Desulfuribacillus stibiiarsenatis</name>
    <dbReference type="NCBI Taxonomy" id="1390249"/>
    <lineage>
        <taxon>Bacteria</taxon>
        <taxon>Bacillati</taxon>
        <taxon>Bacillota</taxon>
        <taxon>Desulfuribacillia</taxon>
        <taxon>Desulfuribacillales</taxon>
        <taxon>Desulfuribacillaceae</taxon>
        <taxon>Desulfuribacillus</taxon>
    </lineage>
</organism>
<dbReference type="Pfam" id="PF01513">
    <property type="entry name" value="NAD_kinase"/>
    <property type="match status" value="1"/>
</dbReference>
<dbReference type="GO" id="GO:0019674">
    <property type="term" value="P:NAD+ metabolic process"/>
    <property type="evidence" value="ECO:0007669"/>
    <property type="project" value="InterPro"/>
</dbReference>
<proteinExistence type="inferred from homology"/>
<comment type="cofactor">
    <cofactor evidence="6">
        <name>a divalent metal cation</name>
        <dbReference type="ChEBI" id="CHEBI:60240"/>
    </cofactor>
</comment>
<gene>
    <name evidence="6" type="primary">nadK</name>
    <name evidence="7" type="ORF">BHU72_02430</name>
</gene>
<keyword evidence="6" id="KW-0963">Cytoplasm</keyword>
<protein>
    <recommendedName>
        <fullName evidence="6">NAD kinase</fullName>
        <ecNumber evidence="6">2.7.1.23</ecNumber>
    </recommendedName>
    <alternativeName>
        <fullName evidence="6">ATP-dependent NAD kinase</fullName>
    </alternativeName>
</protein>
<feature type="binding site" evidence="6">
    <location>
        <position position="170"/>
    </location>
    <ligand>
        <name>NAD(+)</name>
        <dbReference type="ChEBI" id="CHEBI:57540"/>
    </ligand>
</feature>
<keyword evidence="2 6" id="KW-0418">Kinase</keyword>
<accession>A0A1E5L6Q7</accession>
<dbReference type="Pfam" id="PF20143">
    <property type="entry name" value="NAD_kinase_C"/>
    <property type="match status" value="1"/>
</dbReference>
<feature type="binding site" evidence="6">
    <location>
        <begin position="183"/>
        <end position="188"/>
    </location>
    <ligand>
        <name>NAD(+)</name>
        <dbReference type="ChEBI" id="CHEBI:57540"/>
    </ligand>
</feature>
<comment type="similarity">
    <text evidence="6">Belongs to the NAD kinase family.</text>
</comment>
<dbReference type="HAMAP" id="MF_00361">
    <property type="entry name" value="NAD_kinase"/>
    <property type="match status" value="1"/>
</dbReference>
<evidence type="ECO:0000256" key="2">
    <source>
        <dbReference type="ARBA" id="ARBA00022777"/>
    </source>
</evidence>
<dbReference type="RefSeq" id="WP_069701757.1">
    <property type="nucleotide sequence ID" value="NZ_MJAT01000012.1"/>
</dbReference>
<evidence type="ECO:0000313" key="8">
    <source>
        <dbReference type="Proteomes" id="UP000095255"/>
    </source>
</evidence>
<keyword evidence="3 6" id="KW-0521">NADP</keyword>
<keyword evidence="6" id="KW-0067">ATP-binding</keyword>
<feature type="binding site" evidence="6">
    <location>
        <begin position="68"/>
        <end position="69"/>
    </location>
    <ligand>
        <name>NAD(+)</name>
        <dbReference type="ChEBI" id="CHEBI:57540"/>
    </ligand>
</feature>
<evidence type="ECO:0000256" key="5">
    <source>
        <dbReference type="ARBA" id="ARBA00047925"/>
    </source>
</evidence>
<dbReference type="InterPro" id="IPR017438">
    <property type="entry name" value="ATP-NAD_kinase_N"/>
</dbReference>
<comment type="caution">
    <text evidence="7">The sequence shown here is derived from an EMBL/GenBank/DDBJ whole genome shotgun (WGS) entry which is preliminary data.</text>
</comment>
<evidence type="ECO:0000256" key="3">
    <source>
        <dbReference type="ARBA" id="ARBA00022857"/>
    </source>
</evidence>
<dbReference type="EC" id="2.7.1.23" evidence="6"/>
<dbReference type="AlphaFoldDB" id="A0A1E5L6Q7"/>
<feature type="active site" description="Proton acceptor" evidence="6">
    <location>
        <position position="68"/>
    </location>
</feature>
<dbReference type="GO" id="GO:0005737">
    <property type="term" value="C:cytoplasm"/>
    <property type="evidence" value="ECO:0007669"/>
    <property type="project" value="UniProtKB-SubCell"/>
</dbReference>
<feature type="binding site" evidence="6">
    <location>
        <position position="242"/>
    </location>
    <ligand>
        <name>NAD(+)</name>
        <dbReference type="ChEBI" id="CHEBI:57540"/>
    </ligand>
</feature>
<comment type="catalytic activity">
    <reaction evidence="5 6">
        <text>NAD(+) + ATP = ADP + NADP(+) + H(+)</text>
        <dbReference type="Rhea" id="RHEA:18629"/>
        <dbReference type="ChEBI" id="CHEBI:15378"/>
        <dbReference type="ChEBI" id="CHEBI:30616"/>
        <dbReference type="ChEBI" id="CHEBI:57540"/>
        <dbReference type="ChEBI" id="CHEBI:58349"/>
        <dbReference type="ChEBI" id="CHEBI:456216"/>
        <dbReference type="EC" id="2.7.1.23"/>
    </reaction>
</comment>
<feature type="binding site" evidence="6">
    <location>
        <position position="172"/>
    </location>
    <ligand>
        <name>NAD(+)</name>
        <dbReference type="ChEBI" id="CHEBI:57540"/>
    </ligand>
</feature>
<dbReference type="InterPro" id="IPR002504">
    <property type="entry name" value="NADK"/>
</dbReference>
<dbReference type="PANTHER" id="PTHR20275:SF0">
    <property type="entry name" value="NAD KINASE"/>
    <property type="match status" value="1"/>
</dbReference>
<dbReference type="GO" id="GO:0003951">
    <property type="term" value="F:NAD+ kinase activity"/>
    <property type="evidence" value="ECO:0007669"/>
    <property type="project" value="UniProtKB-UniRule"/>
</dbReference>
<comment type="caution">
    <text evidence="6">Lacks conserved residue(s) required for the propagation of feature annotation.</text>
</comment>
<dbReference type="PANTHER" id="PTHR20275">
    <property type="entry name" value="NAD KINASE"/>
    <property type="match status" value="1"/>
</dbReference>
<dbReference type="GO" id="GO:0046872">
    <property type="term" value="F:metal ion binding"/>
    <property type="evidence" value="ECO:0007669"/>
    <property type="project" value="UniProtKB-UniRule"/>
</dbReference>
<feature type="binding site" evidence="6">
    <location>
        <position position="153"/>
    </location>
    <ligand>
        <name>NAD(+)</name>
        <dbReference type="ChEBI" id="CHEBI:57540"/>
    </ligand>
</feature>
<comment type="subcellular location">
    <subcellularLocation>
        <location evidence="6">Cytoplasm</location>
    </subcellularLocation>
</comment>
<evidence type="ECO:0000256" key="6">
    <source>
        <dbReference type="HAMAP-Rule" id="MF_00361"/>
    </source>
</evidence>
<dbReference type="GO" id="GO:0006741">
    <property type="term" value="P:NADP+ biosynthetic process"/>
    <property type="evidence" value="ECO:0007669"/>
    <property type="project" value="UniProtKB-UniRule"/>
</dbReference>
<dbReference type="EMBL" id="MJAT01000012">
    <property type="protein sequence ID" value="OEH85673.1"/>
    <property type="molecule type" value="Genomic_DNA"/>
</dbReference>
<name>A0A1E5L6Q7_9FIRM</name>
<dbReference type="OrthoDB" id="9774737at2"/>
<feature type="binding site" evidence="6">
    <location>
        <begin position="142"/>
        <end position="143"/>
    </location>
    <ligand>
        <name>NAD(+)</name>
        <dbReference type="ChEBI" id="CHEBI:57540"/>
    </ligand>
</feature>
<dbReference type="STRING" id="1390249.BHU72_02430"/>
<dbReference type="Proteomes" id="UP000095255">
    <property type="component" value="Unassembled WGS sequence"/>
</dbReference>
<reference evidence="7 8" key="1">
    <citation type="submission" date="2016-09" db="EMBL/GenBank/DDBJ databases">
        <title>Desulfuribacillus arsenicus sp. nov., an obligately anaerobic, dissimilatory arsenic- and antimonate-reducing bacterium isolated from anoxic sediments.</title>
        <authorList>
            <person name="Abin C.A."/>
            <person name="Hollibaugh J.T."/>
        </authorList>
    </citation>
    <scope>NUCLEOTIDE SEQUENCE [LARGE SCALE GENOMIC DNA]</scope>
    <source>
        <strain evidence="7 8">MLFW-2</strain>
    </source>
</reference>
<dbReference type="SUPFAM" id="SSF111331">
    <property type="entry name" value="NAD kinase/diacylglycerol kinase-like"/>
    <property type="match status" value="1"/>
</dbReference>
<keyword evidence="1 6" id="KW-0808">Transferase</keyword>
<comment type="function">
    <text evidence="6">Involved in the regulation of the intracellular balance of NAD and NADP, and is a key enzyme in the biosynthesis of NADP. Catalyzes specifically the phosphorylation on 2'-hydroxyl of the adenosine moiety of NAD to yield NADP.</text>
</comment>
<keyword evidence="6" id="KW-0547">Nucleotide-binding</keyword>
<dbReference type="InterPro" id="IPR016064">
    <property type="entry name" value="NAD/diacylglycerol_kinase_sf"/>
</dbReference>
<dbReference type="InterPro" id="IPR017437">
    <property type="entry name" value="ATP-NAD_kinase_PpnK-typ_C"/>
</dbReference>
<sequence length="282" mass="31431">MKRIGIIVNKSKPKAWIIARQIIRSLEHRNVKIVIDEFVAEQLGRSELGIPLFQIPKEADIIFALGGDGTLLGIARDFAPHNIPILGINVGNMGFLSESEPENLELAIDKVLSGQYYIEQRMMLEAQVVRNDAVIKQFIALNDVGIAKGAFSRMIEVIMFLEDKFLRSFKGDGLIIASPTGSTAYSLSAGGPIVTPDIDLILLTPICPHSLNVRPMVISGHSTIRTKLDATHDDLGLTIDGQLGFKLEIEDVITVKKSEYKTNLIRWHEHNFFEVVRRKLHN</sequence>